<dbReference type="RefSeq" id="WP_052479515.1">
    <property type="nucleotide sequence ID" value="NZ_DCAM01000005.1"/>
</dbReference>
<sequence>MANTAPRIGVVIPHFQNDGTLLRRSLESIFSQTVIAHIDIVIVDDESPVSTKSITQDLSPPDGISIAVIEQKNSGPGIARNTGLAALNSKTDYVAFLDSDDYWSPEHLETAMLAFKLGAHFYFCSRIVEGEDEDLFKKLKFIEKYNLDSIEGYPHLCRMKDNYFRSVIEGYVTTSTIVYDYQMFGDLRFPTEFYRFGEDQFLWLTIGKRSDNVICSDTVGLTYGKGVSIFSEQTFGTDKDFFRIHDEILYRKKVLRNFELDSEMNEAIHRRLKSARDRLSLRLLHKLKRGQLRFLMVAIKCDLGIAPYMLGNAARIIGRGFHVNKN</sequence>
<organism evidence="2 3">
    <name type="scientific">Marinobacter salarius</name>
    <dbReference type="NCBI Taxonomy" id="1420917"/>
    <lineage>
        <taxon>Bacteria</taxon>
        <taxon>Pseudomonadati</taxon>
        <taxon>Pseudomonadota</taxon>
        <taxon>Gammaproteobacteria</taxon>
        <taxon>Pseudomonadales</taxon>
        <taxon>Marinobacteraceae</taxon>
        <taxon>Marinobacter</taxon>
    </lineage>
</organism>
<evidence type="ECO:0000313" key="3">
    <source>
        <dbReference type="Proteomes" id="UP000035081"/>
    </source>
</evidence>
<evidence type="ECO:0000259" key="1">
    <source>
        <dbReference type="Pfam" id="PF00535"/>
    </source>
</evidence>
<gene>
    <name evidence="2" type="ORF">AU15_15285</name>
</gene>
<dbReference type="HOGENOM" id="CLU_072543_0_0_6"/>
<dbReference type="KEGG" id="msr:AU15_15285"/>
<protein>
    <recommendedName>
        <fullName evidence="1">Glycosyltransferase 2-like domain-containing protein</fullName>
    </recommendedName>
</protein>
<dbReference type="GO" id="GO:0016758">
    <property type="term" value="F:hexosyltransferase activity"/>
    <property type="evidence" value="ECO:0007669"/>
    <property type="project" value="UniProtKB-ARBA"/>
</dbReference>
<name>W5YWL6_9GAMM</name>
<evidence type="ECO:0000313" key="2">
    <source>
        <dbReference type="EMBL" id="AHI33264.1"/>
    </source>
</evidence>
<accession>W5YWL6</accession>
<proteinExistence type="predicted"/>
<dbReference type="SUPFAM" id="SSF53448">
    <property type="entry name" value="Nucleotide-diphospho-sugar transferases"/>
    <property type="match status" value="1"/>
</dbReference>
<dbReference type="InterPro" id="IPR001173">
    <property type="entry name" value="Glyco_trans_2-like"/>
</dbReference>
<reference evidence="2 3" key="1">
    <citation type="journal article" date="2014" name="Genome Announc.">
        <title>Draft Genome Sequences of Marinobacter similis A3d10T and Marinobacter salarius R9SW1T.</title>
        <authorList>
            <person name="Ivanova E.P."/>
            <person name="Ng H.J."/>
            <person name="Webb H.K."/>
            <person name="Feng G."/>
            <person name="Oshima K."/>
            <person name="Hattori M."/>
            <person name="Ohkuma M."/>
            <person name="Sergeev A.F."/>
            <person name="Mikhailov V.V."/>
            <person name="Crawford R.J."/>
            <person name="Sawabe T."/>
        </authorList>
    </citation>
    <scope>NUCLEOTIDE SEQUENCE [LARGE SCALE GENOMIC DNA]</scope>
    <source>
        <strain evidence="3">A3d10 and R9SW1</strain>
    </source>
</reference>
<dbReference type="InterPro" id="IPR029044">
    <property type="entry name" value="Nucleotide-diphossugar_trans"/>
</dbReference>
<dbReference type="Gene3D" id="3.90.550.10">
    <property type="entry name" value="Spore Coat Polysaccharide Biosynthesis Protein SpsA, Chain A"/>
    <property type="match status" value="1"/>
</dbReference>
<dbReference type="EMBL" id="CP007152">
    <property type="protein sequence ID" value="AHI33264.1"/>
    <property type="molecule type" value="Genomic_DNA"/>
</dbReference>
<feature type="domain" description="Glycosyltransferase 2-like" evidence="1">
    <location>
        <begin position="10"/>
        <end position="146"/>
    </location>
</feature>
<dbReference type="Proteomes" id="UP000035081">
    <property type="component" value="Chromosome"/>
</dbReference>
<dbReference type="Pfam" id="PF00535">
    <property type="entry name" value="Glycos_transf_2"/>
    <property type="match status" value="1"/>
</dbReference>
<dbReference type="PANTHER" id="PTHR22916">
    <property type="entry name" value="GLYCOSYLTRANSFERASE"/>
    <property type="match status" value="1"/>
</dbReference>
<dbReference type="AlphaFoldDB" id="W5YWL6"/>
<dbReference type="CDD" id="cd00761">
    <property type="entry name" value="Glyco_tranf_GTA_type"/>
    <property type="match status" value="1"/>
</dbReference>
<dbReference type="PANTHER" id="PTHR22916:SF3">
    <property type="entry name" value="UDP-GLCNAC:BETAGAL BETA-1,3-N-ACETYLGLUCOSAMINYLTRANSFERASE-LIKE PROTEIN 1"/>
    <property type="match status" value="1"/>
</dbReference>